<name>A0A135U3T0_9PEZI</name>
<dbReference type="EMBL" id="JFFI01001747">
    <property type="protein sequence ID" value="KXH55071.1"/>
    <property type="molecule type" value="Genomic_DNA"/>
</dbReference>
<keyword evidence="2" id="KW-1185">Reference proteome</keyword>
<reference evidence="1 2" key="1">
    <citation type="submission" date="2014-02" db="EMBL/GenBank/DDBJ databases">
        <title>The genome sequence of Colletotrichum salicis CBS 607.94.</title>
        <authorList>
            <person name="Baroncelli R."/>
            <person name="Thon M.R."/>
        </authorList>
    </citation>
    <scope>NUCLEOTIDE SEQUENCE [LARGE SCALE GENOMIC DNA]</scope>
    <source>
        <strain evidence="1 2">CBS 607.94</strain>
    </source>
</reference>
<accession>A0A135U3T0</accession>
<organism evidence="1 2">
    <name type="scientific">Colletotrichum salicis</name>
    <dbReference type="NCBI Taxonomy" id="1209931"/>
    <lineage>
        <taxon>Eukaryota</taxon>
        <taxon>Fungi</taxon>
        <taxon>Dikarya</taxon>
        <taxon>Ascomycota</taxon>
        <taxon>Pezizomycotina</taxon>
        <taxon>Sordariomycetes</taxon>
        <taxon>Hypocreomycetidae</taxon>
        <taxon>Glomerellales</taxon>
        <taxon>Glomerellaceae</taxon>
        <taxon>Colletotrichum</taxon>
        <taxon>Colletotrichum acutatum species complex</taxon>
    </lineage>
</organism>
<dbReference type="AlphaFoldDB" id="A0A135U3T0"/>
<sequence>MPSTAAPGPASDHAAPRHLSQSECGLLEDILDWISIQHVPSKDNGTDQLQRLLLAYSTYNSDVRLMKLPWSLSTYQSAPGLPSRLVCTPVYDVHPVPTEPQLNSWGAAT</sequence>
<evidence type="ECO:0000313" key="2">
    <source>
        <dbReference type="Proteomes" id="UP000070121"/>
    </source>
</evidence>
<comment type="caution">
    <text evidence="1">The sequence shown here is derived from an EMBL/GenBank/DDBJ whole genome shotgun (WGS) entry which is preliminary data.</text>
</comment>
<gene>
    <name evidence="1" type="ORF">CSAL01_11796</name>
</gene>
<evidence type="ECO:0000313" key="1">
    <source>
        <dbReference type="EMBL" id="KXH55071.1"/>
    </source>
</evidence>
<protein>
    <submittedName>
        <fullName evidence="1">Uncharacterized protein</fullName>
    </submittedName>
</protein>
<proteinExistence type="predicted"/>
<dbReference type="Proteomes" id="UP000070121">
    <property type="component" value="Unassembled WGS sequence"/>
</dbReference>